<comment type="subcellular location">
    <subcellularLocation>
        <location evidence="1">Membrane</location>
    </subcellularLocation>
</comment>
<dbReference type="AlphaFoldDB" id="A0A382MAT7"/>
<organism evidence="7">
    <name type="scientific">marine metagenome</name>
    <dbReference type="NCBI Taxonomy" id="408172"/>
    <lineage>
        <taxon>unclassified sequences</taxon>
        <taxon>metagenomes</taxon>
        <taxon>ecological metagenomes</taxon>
    </lineage>
</organism>
<keyword evidence="6" id="KW-0066">ATP synthesis</keyword>
<keyword evidence="3" id="KW-0375">Hydrogen ion transport</keyword>
<dbReference type="GO" id="GO:0046933">
    <property type="term" value="F:proton-transporting ATP synthase activity, rotational mechanism"/>
    <property type="evidence" value="ECO:0007669"/>
    <property type="project" value="InterPro"/>
</dbReference>
<sequence>MENKQLIKKYALSLYQVGKKKNALDEIQKGIHVVNSLYKSSNTFRYFLLTKKITDNDKKVVLSNILKDYCSTYVLELISIIIEKGDIKSLNVIINHFFIVVNNKSDIIPVKVITSSPLDNSEMQILVNNIESKLNKKVSAKNEVDPDIIGGVKLMIGNKVVDGSISHQLRKIKYTLEQV</sequence>
<keyword evidence="5" id="KW-0472">Membrane</keyword>
<keyword evidence="2" id="KW-0813">Transport</keyword>
<dbReference type="SUPFAM" id="SSF47928">
    <property type="entry name" value="N-terminal domain of the delta subunit of the F1F0-ATP synthase"/>
    <property type="match status" value="1"/>
</dbReference>
<evidence type="ECO:0000256" key="2">
    <source>
        <dbReference type="ARBA" id="ARBA00022448"/>
    </source>
</evidence>
<dbReference type="InterPro" id="IPR000711">
    <property type="entry name" value="ATPase_OSCP/dsu"/>
</dbReference>
<dbReference type="PRINTS" id="PR00125">
    <property type="entry name" value="ATPASEDELTA"/>
</dbReference>
<keyword evidence="4" id="KW-0406">Ion transport</keyword>
<reference evidence="7" key="1">
    <citation type="submission" date="2018-05" db="EMBL/GenBank/DDBJ databases">
        <authorList>
            <person name="Lanie J.A."/>
            <person name="Ng W.-L."/>
            <person name="Kazmierczak K.M."/>
            <person name="Andrzejewski T.M."/>
            <person name="Davidsen T.M."/>
            <person name="Wayne K.J."/>
            <person name="Tettelin H."/>
            <person name="Glass J.I."/>
            <person name="Rusch D."/>
            <person name="Podicherti R."/>
            <person name="Tsui H.-C.T."/>
            <person name="Winkler M.E."/>
        </authorList>
    </citation>
    <scope>NUCLEOTIDE SEQUENCE</scope>
</reference>
<dbReference type="NCBIfam" id="TIGR01145">
    <property type="entry name" value="ATP_synt_delta"/>
    <property type="match status" value="1"/>
</dbReference>
<evidence type="ECO:0000256" key="5">
    <source>
        <dbReference type="ARBA" id="ARBA00023136"/>
    </source>
</evidence>
<gene>
    <name evidence="7" type="ORF">METZ01_LOCUS298908</name>
</gene>
<evidence type="ECO:0000256" key="6">
    <source>
        <dbReference type="ARBA" id="ARBA00023310"/>
    </source>
</evidence>
<accession>A0A382MAT7</accession>
<dbReference type="HAMAP" id="MF_01416">
    <property type="entry name" value="ATP_synth_delta_bact"/>
    <property type="match status" value="1"/>
</dbReference>
<dbReference type="InterPro" id="IPR026015">
    <property type="entry name" value="ATP_synth_OSCP/delta_N_sf"/>
</dbReference>
<dbReference type="Pfam" id="PF00213">
    <property type="entry name" value="OSCP"/>
    <property type="match status" value="1"/>
</dbReference>
<evidence type="ECO:0000313" key="7">
    <source>
        <dbReference type="EMBL" id="SVC46054.1"/>
    </source>
</evidence>
<name>A0A382MAT7_9ZZZZ</name>
<evidence type="ECO:0000256" key="1">
    <source>
        <dbReference type="ARBA" id="ARBA00004370"/>
    </source>
</evidence>
<evidence type="ECO:0008006" key="8">
    <source>
        <dbReference type="Google" id="ProtNLM"/>
    </source>
</evidence>
<evidence type="ECO:0000256" key="4">
    <source>
        <dbReference type="ARBA" id="ARBA00023065"/>
    </source>
</evidence>
<protein>
    <recommendedName>
        <fullName evidence="8">ATP synthase subunit delta</fullName>
    </recommendedName>
</protein>
<evidence type="ECO:0000256" key="3">
    <source>
        <dbReference type="ARBA" id="ARBA00022781"/>
    </source>
</evidence>
<dbReference type="PANTHER" id="PTHR11910">
    <property type="entry name" value="ATP SYNTHASE DELTA CHAIN"/>
    <property type="match status" value="1"/>
</dbReference>
<proteinExistence type="inferred from homology"/>
<dbReference type="EMBL" id="UINC01092455">
    <property type="protein sequence ID" value="SVC46054.1"/>
    <property type="molecule type" value="Genomic_DNA"/>
</dbReference>
<dbReference type="GO" id="GO:0016020">
    <property type="term" value="C:membrane"/>
    <property type="evidence" value="ECO:0007669"/>
    <property type="project" value="UniProtKB-SubCell"/>
</dbReference>
<dbReference type="Gene3D" id="1.10.520.20">
    <property type="entry name" value="N-terminal domain of the delta subunit of the F1F0-ATP synthase"/>
    <property type="match status" value="1"/>
</dbReference>